<comment type="caution">
    <text evidence="2">The sequence shown here is derived from an EMBL/GenBank/DDBJ whole genome shotgun (WGS) entry which is preliminary data.</text>
</comment>
<evidence type="ECO:0000313" key="2">
    <source>
        <dbReference type="EMBL" id="KAK2089148.1"/>
    </source>
</evidence>
<evidence type="ECO:0000256" key="1">
    <source>
        <dbReference type="SAM" id="MobiDB-lite"/>
    </source>
</evidence>
<organism evidence="2 3">
    <name type="scientific">Saguinus oedipus</name>
    <name type="common">Cotton-top tamarin</name>
    <name type="synonym">Oedipomidas oedipus</name>
    <dbReference type="NCBI Taxonomy" id="9490"/>
    <lineage>
        <taxon>Eukaryota</taxon>
        <taxon>Metazoa</taxon>
        <taxon>Chordata</taxon>
        <taxon>Craniata</taxon>
        <taxon>Vertebrata</taxon>
        <taxon>Euteleostomi</taxon>
        <taxon>Mammalia</taxon>
        <taxon>Eutheria</taxon>
        <taxon>Euarchontoglires</taxon>
        <taxon>Primates</taxon>
        <taxon>Haplorrhini</taxon>
        <taxon>Platyrrhini</taxon>
        <taxon>Cebidae</taxon>
        <taxon>Callitrichinae</taxon>
        <taxon>Saguinus</taxon>
    </lineage>
</organism>
<accession>A0ABQ9TWG4</accession>
<dbReference type="Proteomes" id="UP001266305">
    <property type="component" value="Unassembled WGS sequence"/>
</dbReference>
<keyword evidence="3" id="KW-1185">Reference proteome</keyword>
<dbReference type="EMBL" id="JASSZA010000019">
    <property type="protein sequence ID" value="KAK2089148.1"/>
    <property type="molecule type" value="Genomic_DNA"/>
</dbReference>
<sequence>MAPSDVDFRNRPLLLGSSNREAVILALLINPGNYRWGITSMKCEGSQMERLKTYDTSLEIEKLLEEVKVKNPKLTIDRDASGEAAPGDFIPMQNSNR</sequence>
<name>A0ABQ9TWG4_SAGOE</name>
<protein>
    <submittedName>
        <fullName evidence="2">Uncharacterized protein</fullName>
    </submittedName>
</protein>
<feature type="region of interest" description="Disordered" evidence="1">
    <location>
        <begin position="78"/>
        <end position="97"/>
    </location>
</feature>
<reference evidence="2 3" key="1">
    <citation type="submission" date="2023-05" db="EMBL/GenBank/DDBJ databases">
        <title>B98-5 Cell Line De Novo Hybrid Assembly: An Optical Mapping Approach.</title>
        <authorList>
            <person name="Kananen K."/>
            <person name="Auerbach J.A."/>
            <person name="Kautto E."/>
            <person name="Blachly J.S."/>
        </authorList>
    </citation>
    <scope>NUCLEOTIDE SEQUENCE [LARGE SCALE GENOMIC DNA]</scope>
    <source>
        <strain evidence="2">B95-8</strain>
        <tissue evidence="2">Cell line</tissue>
    </source>
</reference>
<proteinExistence type="predicted"/>
<gene>
    <name evidence="2" type="ORF">P7K49_035055</name>
</gene>
<evidence type="ECO:0000313" key="3">
    <source>
        <dbReference type="Proteomes" id="UP001266305"/>
    </source>
</evidence>